<dbReference type="PANTHER" id="PTHR43689">
    <property type="entry name" value="HYDROLASE"/>
    <property type="match status" value="1"/>
</dbReference>
<reference evidence="2 3" key="1">
    <citation type="submission" date="2020-08" db="EMBL/GenBank/DDBJ databases">
        <title>Genomic Encyclopedia of Type Strains, Phase IV (KMG-IV): sequencing the most valuable type-strain genomes for metagenomic binning, comparative biology and taxonomic classification.</title>
        <authorList>
            <person name="Goeker M."/>
        </authorList>
    </citation>
    <scope>NUCLEOTIDE SEQUENCE [LARGE SCALE GENOMIC DNA]</scope>
    <source>
        <strain evidence="2 3">DSM 29007</strain>
    </source>
</reference>
<feature type="domain" description="AB hydrolase-1" evidence="1">
    <location>
        <begin position="31"/>
        <end position="250"/>
    </location>
</feature>
<sequence>METPGAGWMTVGGVRLEYAWHGPAPADAPTIVFLHEGLGSVSTWRGFPARLAEACGCGALVYARSGYGRSDPAPPPRPVGFMHDEAEVLDAVLREGGVREAILFGHSDGASIALIHAARFPDSCVRAVVVEAPHVFVEECTVASIALLPERYRATEMRAKLARHHADVDATFGGWTEVWLRPEFRAWSIADLLPAMRLPVLVIQGDADEYGTTAQVDAIRASSSGPVEVVALPGRGHAPHAEQPDAVLAAAAEFIGRTAIAPD</sequence>
<comment type="caution">
    <text evidence="2">The sequence shown here is derived from an EMBL/GenBank/DDBJ whole genome shotgun (WGS) entry which is preliminary data.</text>
</comment>
<dbReference type="Proteomes" id="UP000582837">
    <property type="component" value="Unassembled WGS sequence"/>
</dbReference>
<proteinExistence type="predicted"/>
<dbReference type="Pfam" id="PF12697">
    <property type="entry name" value="Abhydrolase_6"/>
    <property type="match status" value="1"/>
</dbReference>
<dbReference type="Gene3D" id="3.40.50.1820">
    <property type="entry name" value="alpha/beta hydrolase"/>
    <property type="match status" value="1"/>
</dbReference>
<organism evidence="2 3">
    <name type="scientific">Longimicrobium terrae</name>
    <dbReference type="NCBI Taxonomy" id="1639882"/>
    <lineage>
        <taxon>Bacteria</taxon>
        <taxon>Pseudomonadati</taxon>
        <taxon>Gemmatimonadota</taxon>
        <taxon>Longimicrobiia</taxon>
        <taxon>Longimicrobiales</taxon>
        <taxon>Longimicrobiaceae</taxon>
        <taxon>Longimicrobium</taxon>
    </lineage>
</organism>
<protein>
    <submittedName>
        <fullName evidence="2">Pimeloyl-ACP methyl ester carboxylesterase</fullName>
    </submittedName>
</protein>
<dbReference type="InterPro" id="IPR000073">
    <property type="entry name" value="AB_hydrolase_1"/>
</dbReference>
<dbReference type="EMBL" id="JACHIA010000029">
    <property type="protein sequence ID" value="MBB6073792.1"/>
    <property type="molecule type" value="Genomic_DNA"/>
</dbReference>
<gene>
    <name evidence="2" type="ORF">HNQ61_005470</name>
</gene>
<dbReference type="PANTHER" id="PTHR43689:SF8">
    <property type="entry name" value="ALPHA_BETA-HYDROLASES SUPERFAMILY PROTEIN"/>
    <property type="match status" value="1"/>
</dbReference>
<evidence type="ECO:0000259" key="1">
    <source>
        <dbReference type="Pfam" id="PF12697"/>
    </source>
</evidence>
<accession>A0A841H7B4</accession>
<evidence type="ECO:0000313" key="3">
    <source>
        <dbReference type="Proteomes" id="UP000582837"/>
    </source>
</evidence>
<name>A0A841H7B4_9BACT</name>
<dbReference type="InterPro" id="IPR029058">
    <property type="entry name" value="AB_hydrolase_fold"/>
</dbReference>
<dbReference type="RefSeq" id="WP_170035198.1">
    <property type="nucleotide sequence ID" value="NZ_JABDTL010000001.1"/>
</dbReference>
<dbReference type="AlphaFoldDB" id="A0A841H7B4"/>
<keyword evidence="3" id="KW-1185">Reference proteome</keyword>
<dbReference type="SUPFAM" id="SSF53474">
    <property type="entry name" value="alpha/beta-Hydrolases"/>
    <property type="match status" value="1"/>
</dbReference>
<evidence type="ECO:0000313" key="2">
    <source>
        <dbReference type="EMBL" id="MBB6073792.1"/>
    </source>
</evidence>